<keyword evidence="1" id="KW-1133">Transmembrane helix</keyword>
<evidence type="ECO:0000313" key="2">
    <source>
        <dbReference type="EMBL" id="CAE7567032.1"/>
    </source>
</evidence>
<name>A0A812UIZ0_9DINO</name>
<dbReference type="OrthoDB" id="406643at2759"/>
<sequence length="330" mass="37193">MVQFDESAEKCLAAKPFFGRLIKFWLPGLPIPAAAPGTGPMLHFFHIGHFFKDWRLTLLQVFFTFMVAVYVAVRSVLFWSIVSFDQVATGFNSWCYTSWTSPSDSDQTVPHCGANPSFDLAPIVVSQLGGIEAYNHTCPRVTGADIMKQVGAEAQVTLWQQLRRNTPGCEPGAEPGAVDVNGNRCFENFFMDGVEDLPLFLIHTVSASQTGIRRNMMECLIVRKIGDPPLGYTAVGENNNGWAFTLRELLQYAGNVTLDDFNAGNVVPVRPDTKIRYRHTGFILTLRFRYWNYQAFPEAYWDLTSFPWDWQPSEPRCAVEVELQPQVEST</sequence>
<feature type="transmembrane region" description="Helical" evidence="1">
    <location>
        <begin position="57"/>
        <end position="82"/>
    </location>
</feature>
<accession>A0A812UIZ0</accession>
<keyword evidence="1" id="KW-0472">Membrane</keyword>
<evidence type="ECO:0000256" key="1">
    <source>
        <dbReference type="SAM" id="Phobius"/>
    </source>
</evidence>
<gene>
    <name evidence="2" type="ORF">SNAT2548_LOCUS32160</name>
</gene>
<feature type="transmembrane region" description="Helical" evidence="1">
    <location>
        <begin position="24"/>
        <end position="45"/>
    </location>
</feature>
<proteinExistence type="predicted"/>
<keyword evidence="3" id="KW-1185">Reference proteome</keyword>
<reference evidence="2" key="1">
    <citation type="submission" date="2021-02" db="EMBL/GenBank/DDBJ databases">
        <authorList>
            <person name="Dougan E. K."/>
            <person name="Rhodes N."/>
            <person name="Thang M."/>
            <person name="Chan C."/>
        </authorList>
    </citation>
    <scope>NUCLEOTIDE SEQUENCE</scope>
</reference>
<dbReference type="AlphaFoldDB" id="A0A812UIZ0"/>
<dbReference type="Proteomes" id="UP000604046">
    <property type="component" value="Unassembled WGS sequence"/>
</dbReference>
<dbReference type="EMBL" id="CAJNDS010002696">
    <property type="protein sequence ID" value="CAE7567032.1"/>
    <property type="molecule type" value="Genomic_DNA"/>
</dbReference>
<keyword evidence="1" id="KW-0812">Transmembrane</keyword>
<protein>
    <submittedName>
        <fullName evidence="2">Uncharacterized protein</fullName>
    </submittedName>
</protein>
<evidence type="ECO:0000313" key="3">
    <source>
        <dbReference type="Proteomes" id="UP000604046"/>
    </source>
</evidence>
<organism evidence="2 3">
    <name type="scientific">Symbiodinium natans</name>
    <dbReference type="NCBI Taxonomy" id="878477"/>
    <lineage>
        <taxon>Eukaryota</taxon>
        <taxon>Sar</taxon>
        <taxon>Alveolata</taxon>
        <taxon>Dinophyceae</taxon>
        <taxon>Suessiales</taxon>
        <taxon>Symbiodiniaceae</taxon>
        <taxon>Symbiodinium</taxon>
    </lineage>
</organism>
<comment type="caution">
    <text evidence="2">The sequence shown here is derived from an EMBL/GenBank/DDBJ whole genome shotgun (WGS) entry which is preliminary data.</text>
</comment>